<dbReference type="PANTHER" id="PTHR15503:SF22">
    <property type="entry name" value="TRANSPOSON TY3-I GAG POLYPROTEIN"/>
    <property type="match status" value="1"/>
</dbReference>
<dbReference type="SUPFAM" id="SSF50630">
    <property type="entry name" value="Acid proteases"/>
    <property type="match status" value="1"/>
</dbReference>
<accession>A0A074S778</accession>
<proteinExistence type="predicted"/>
<evidence type="ECO:0000313" key="2">
    <source>
        <dbReference type="Proteomes" id="UP000027456"/>
    </source>
</evidence>
<dbReference type="InterPro" id="IPR032567">
    <property type="entry name" value="RTL1-rel"/>
</dbReference>
<dbReference type="InterPro" id="IPR021109">
    <property type="entry name" value="Peptidase_aspartic_dom_sf"/>
</dbReference>
<dbReference type="OrthoDB" id="128646at2759"/>
<dbReference type="STRING" id="1423351.A0A074S778"/>
<keyword evidence="2" id="KW-1185">Reference proteome</keyword>
<dbReference type="GO" id="GO:0008233">
    <property type="term" value="F:peptidase activity"/>
    <property type="evidence" value="ECO:0007669"/>
    <property type="project" value="UniProtKB-KW"/>
</dbReference>
<dbReference type="HOGENOM" id="CLU_090800_0_0_1"/>
<dbReference type="AlphaFoldDB" id="A0A074S778"/>
<reference evidence="1 2" key="1">
    <citation type="submission" date="2013-12" db="EMBL/GenBank/DDBJ databases">
        <authorList>
            <person name="Cubeta M."/>
            <person name="Pakala S."/>
            <person name="Fedorova N."/>
            <person name="Thomas E."/>
            <person name="Dean R."/>
            <person name="Jabaji S."/>
            <person name="Neate S."/>
            <person name="Toda T."/>
            <person name="Tavantzis S."/>
            <person name="Vilgalys R."/>
            <person name="Bharathan N."/>
            <person name="Pakala S."/>
            <person name="Losada L.S."/>
            <person name="Zafar N."/>
            <person name="Nierman W."/>
        </authorList>
    </citation>
    <scope>NUCLEOTIDE SEQUENCE [LARGE SCALE GENOMIC DNA]</scope>
    <source>
        <strain evidence="1 2">123E</strain>
    </source>
</reference>
<sequence>MAIPSESPPSLKTAYLPKPFEGKALIDSGATSCFIHPSLIKTFRLPKLLHSKPKTVRVIDGREMNSQITHYTKFGMNIEGHFEEIECHIAEIGNHQVVLGTSWLEKHNPEINWEKRELRFPSKFCSENYFLELYAEGKEESTKKTLEEMIPPQYHDWKGVFLEKDTAHLPPHRPYDIKIELVPGAKIKHGPIYSTGPKEDEEL</sequence>
<keyword evidence="1" id="KW-0378">Hydrolase</keyword>
<gene>
    <name evidence="1" type="ORF">V565_230220</name>
</gene>
<protein>
    <submittedName>
        <fullName evidence="1">Retroviral aspartyl protease</fullName>
    </submittedName>
</protein>
<dbReference type="Proteomes" id="UP000027456">
    <property type="component" value="Unassembled WGS sequence"/>
</dbReference>
<comment type="caution">
    <text evidence="1">The sequence shown here is derived from an EMBL/GenBank/DDBJ whole genome shotgun (WGS) entry which is preliminary data.</text>
</comment>
<name>A0A074S778_9AGAM</name>
<dbReference type="Gene3D" id="2.40.70.10">
    <property type="entry name" value="Acid Proteases"/>
    <property type="match status" value="1"/>
</dbReference>
<dbReference type="EMBL" id="AZST01001390">
    <property type="protein sequence ID" value="KEP45927.1"/>
    <property type="molecule type" value="Genomic_DNA"/>
</dbReference>
<organism evidence="1 2">
    <name type="scientific">Rhizoctonia solani 123E</name>
    <dbReference type="NCBI Taxonomy" id="1423351"/>
    <lineage>
        <taxon>Eukaryota</taxon>
        <taxon>Fungi</taxon>
        <taxon>Dikarya</taxon>
        <taxon>Basidiomycota</taxon>
        <taxon>Agaricomycotina</taxon>
        <taxon>Agaricomycetes</taxon>
        <taxon>Cantharellales</taxon>
        <taxon>Ceratobasidiaceae</taxon>
        <taxon>Rhizoctonia</taxon>
    </lineage>
</organism>
<dbReference type="CDD" id="cd00303">
    <property type="entry name" value="retropepsin_like"/>
    <property type="match status" value="1"/>
</dbReference>
<evidence type="ECO:0000313" key="1">
    <source>
        <dbReference type="EMBL" id="KEP45927.1"/>
    </source>
</evidence>
<keyword evidence="1" id="KW-0645">Protease</keyword>
<dbReference type="Pfam" id="PF13975">
    <property type="entry name" value="gag-asp_proteas"/>
    <property type="match status" value="1"/>
</dbReference>
<dbReference type="GO" id="GO:0006508">
    <property type="term" value="P:proteolysis"/>
    <property type="evidence" value="ECO:0007669"/>
    <property type="project" value="UniProtKB-KW"/>
</dbReference>
<dbReference type="PANTHER" id="PTHR15503">
    <property type="entry name" value="LDOC1 RELATED"/>
    <property type="match status" value="1"/>
</dbReference>